<dbReference type="Gramene" id="ONK81109">
    <property type="protein sequence ID" value="ONK81109"/>
    <property type="gene ID" value="A4U43_C01F25400"/>
</dbReference>
<proteinExistence type="predicted"/>
<name>A0A5P1FVG4_ASPOF</name>
<dbReference type="Proteomes" id="UP000243459">
    <property type="component" value="Chromosome 1"/>
</dbReference>
<organism evidence="2 3">
    <name type="scientific">Asparagus officinalis</name>
    <name type="common">Garden asparagus</name>
    <dbReference type="NCBI Taxonomy" id="4686"/>
    <lineage>
        <taxon>Eukaryota</taxon>
        <taxon>Viridiplantae</taxon>
        <taxon>Streptophyta</taxon>
        <taxon>Embryophyta</taxon>
        <taxon>Tracheophyta</taxon>
        <taxon>Spermatophyta</taxon>
        <taxon>Magnoliopsida</taxon>
        <taxon>Liliopsida</taxon>
        <taxon>Asparagales</taxon>
        <taxon>Asparagaceae</taxon>
        <taxon>Asparagoideae</taxon>
        <taxon>Asparagus</taxon>
    </lineage>
</organism>
<protein>
    <submittedName>
        <fullName evidence="2">Uncharacterized protein</fullName>
    </submittedName>
</protein>
<keyword evidence="3" id="KW-1185">Reference proteome</keyword>
<accession>A0A5P1FVG4</accession>
<reference evidence="3" key="1">
    <citation type="journal article" date="2017" name="Nat. Commun.">
        <title>The asparagus genome sheds light on the origin and evolution of a young Y chromosome.</title>
        <authorList>
            <person name="Harkess A."/>
            <person name="Zhou J."/>
            <person name="Xu C."/>
            <person name="Bowers J.E."/>
            <person name="Van der Hulst R."/>
            <person name="Ayyampalayam S."/>
            <person name="Mercati F."/>
            <person name="Riccardi P."/>
            <person name="McKain M.R."/>
            <person name="Kakrana A."/>
            <person name="Tang H."/>
            <person name="Ray J."/>
            <person name="Groenendijk J."/>
            <person name="Arikit S."/>
            <person name="Mathioni S.M."/>
            <person name="Nakano M."/>
            <person name="Shan H."/>
            <person name="Telgmann-Rauber A."/>
            <person name="Kanno A."/>
            <person name="Yue Z."/>
            <person name="Chen H."/>
            <person name="Li W."/>
            <person name="Chen Y."/>
            <person name="Xu X."/>
            <person name="Zhang Y."/>
            <person name="Luo S."/>
            <person name="Chen H."/>
            <person name="Gao J."/>
            <person name="Mao Z."/>
            <person name="Pires J.C."/>
            <person name="Luo M."/>
            <person name="Kudrna D."/>
            <person name="Wing R.A."/>
            <person name="Meyers B.C."/>
            <person name="Yi K."/>
            <person name="Kong H."/>
            <person name="Lavrijsen P."/>
            <person name="Sunseri F."/>
            <person name="Falavigna A."/>
            <person name="Ye Y."/>
            <person name="Leebens-Mack J.H."/>
            <person name="Chen G."/>
        </authorList>
    </citation>
    <scope>NUCLEOTIDE SEQUENCE [LARGE SCALE GENOMIC DNA]</scope>
    <source>
        <strain evidence="3">cv. DH0086</strain>
    </source>
</reference>
<evidence type="ECO:0000313" key="2">
    <source>
        <dbReference type="EMBL" id="ONK81109.1"/>
    </source>
</evidence>
<evidence type="ECO:0000256" key="1">
    <source>
        <dbReference type="SAM" id="MobiDB-lite"/>
    </source>
</evidence>
<gene>
    <name evidence="2" type="ORF">A4U43_C01F25400</name>
</gene>
<feature type="region of interest" description="Disordered" evidence="1">
    <location>
        <begin position="1"/>
        <end position="21"/>
    </location>
</feature>
<dbReference type="EMBL" id="CM007381">
    <property type="protein sequence ID" value="ONK81109.1"/>
    <property type="molecule type" value="Genomic_DNA"/>
</dbReference>
<dbReference type="AlphaFoldDB" id="A0A5P1FVG4"/>
<evidence type="ECO:0000313" key="3">
    <source>
        <dbReference type="Proteomes" id="UP000243459"/>
    </source>
</evidence>
<sequence>MRVMDRVGLPKQRSSPATGVPRSDCLGKKTWVGFGDFDGFLAKSGKESFSHPKGKSCSFSKYGEEIMFKPFQSYDVNGLVAIFHQDVILAMHFEVAFEVMETMVGIFPFLRHELSVQELGWDNCKEGICLN</sequence>